<proteinExistence type="predicted"/>
<evidence type="ECO:0000256" key="1">
    <source>
        <dbReference type="SAM" id="MobiDB-lite"/>
    </source>
</evidence>
<reference evidence="2" key="1">
    <citation type="submission" date="2018-10" db="EMBL/GenBank/DDBJ databases">
        <title>Fifty Aureobasidium pullulans genomes reveal a recombining polyextremotolerant generalist.</title>
        <authorList>
            <person name="Gostincar C."/>
            <person name="Turk M."/>
            <person name="Zajc J."/>
            <person name="Gunde-Cimerman N."/>
        </authorList>
    </citation>
    <scope>NUCLEOTIDE SEQUENCE [LARGE SCALE GENOMIC DNA]</scope>
    <source>
        <strain evidence="2">EXF-10085</strain>
    </source>
</reference>
<feature type="region of interest" description="Disordered" evidence="1">
    <location>
        <begin position="1"/>
        <end position="129"/>
    </location>
</feature>
<organism evidence="2">
    <name type="scientific">Aureobasidium pullulans</name>
    <name type="common">Black yeast</name>
    <name type="synonym">Pullularia pullulans</name>
    <dbReference type="NCBI Taxonomy" id="5580"/>
    <lineage>
        <taxon>Eukaryota</taxon>
        <taxon>Fungi</taxon>
        <taxon>Dikarya</taxon>
        <taxon>Ascomycota</taxon>
        <taxon>Pezizomycotina</taxon>
        <taxon>Dothideomycetes</taxon>
        <taxon>Dothideomycetidae</taxon>
        <taxon>Dothideales</taxon>
        <taxon>Saccotheciaceae</taxon>
        <taxon>Aureobasidium</taxon>
    </lineage>
</organism>
<protein>
    <submittedName>
        <fullName evidence="2">Uncharacterized protein</fullName>
    </submittedName>
</protein>
<evidence type="ECO:0000313" key="2">
    <source>
        <dbReference type="EMBL" id="THX17441.1"/>
    </source>
</evidence>
<accession>A0A4S9DAJ0</accession>
<dbReference type="AlphaFoldDB" id="A0A4S9DAJ0"/>
<feature type="compositionally biased region" description="Low complexity" evidence="1">
    <location>
        <begin position="68"/>
        <end position="94"/>
    </location>
</feature>
<dbReference type="EMBL" id="QZAS01000002">
    <property type="protein sequence ID" value="THX17441.1"/>
    <property type="molecule type" value="Genomic_DNA"/>
</dbReference>
<name>A0A4S9DAJ0_AURPU</name>
<feature type="compositionally biased region" description="Low complexity" evidence="1">
    <location>
        <begin position="1"/>
        <end position="14"/>
    </location>
</feature>
<comment type="caution">
    <text evidence="2">The sequence shown here is derived from an EMBL/GenBank/DDBJ whole genome shotgun (WGS) entry which is preliminary data.</text>
</comment>
<sequence>MSYYQSSSNNSSSSPRGYMMQSNTTARMGLNMLTQPPSSQDPVTSFSEDRRRPLPISSQYASSGSRHGSNASAATSGGWGSVSGSVSSASSGRSAGQGGQYVEFRPAVYPGGRVGERGSSGGSSRRSRR</sequence>
<gene>
    <name evidence="2" type="ORF">D6D13_00755</name>
</gene>
<feature type="compositionally biased region" description="Polar residues" evidence="1">
    <location>
        <begin position="20"/>
        <end position="46"/>
    </location>
</feature>
<feature type="compositionally biased region" description="Polar residues" evidence="1">
    <location>
        <begin position="56"/>
        <end position="67"/>
    </location>
</feature>